<dbReference type="Proteomes" id="UP001055811">
    <property type="component" value="Linkage Group LG01"/>
</dbReference>
<reference evidence="2" key="1">
    <citation type="journal article" date="2022" name="Mol. Ecol. Resour.">
        <title>The genomes of chicory, endive, great burdock and yacon provide insights into Asteraceae palaeo-polyploidization history and plant inulin production.</title>
        <authorList>
            <person name="Fan W."/>
            <person name="Wang S."/>
            <person name="Wang H."/>
            <person name="Wang A."/>
            <person name="Jiang F."/>
            <person name="Liu H."/>
            <person name="Zhao H."/>
            <person name="Xu D."/>
            <person name="Zhang Y."/>
        </authorList>
    </citation>
    <scope>NUCLEOTIDE SEQUENCE [LARGE SCALE GENOMIC DNA]</scope>
    <source>
        <strain evidence="2">cv. Punajuju</strain>
    </source>
</reference>
<reference evidence="1 2" key="2">
    <citation type="journal article" date="2022" name="Mol. Ecol. Resour.">
        <title>The genomes of chicory, endive, great burdock and yacon provide insights into Asteraceae paleo-polyploidization history and plant inulin production.</title>
        <authorList>
            <person name="Fan W."/>
            <person name="Wang S."/>
            <person name="Wang H."/>
            <person name="Wang A."/>
            <person name="Jiang F."/>
            <person name="Liu H."/>
            <person name="Zhao H."/>
            <person name="Xu D."/>
            <person name="Zhang Y."/>
        </authorList>
    </citation>
    <scope>NUCLEOTIDE SEQUENCE [LARGE SCALE GENOMIC DNA]</scope>
    <source>
        <strain evidence="2">cv. Punajuju</strain>
        <tissue evidence="1">Leaves</tissue>
    </source>
</reference>
<dbReference type="EMBL" id="CM042009">
    <property type="protein sequence ID" value="KAI3790480.1"/>
    <property type="molecule type" value="Genomic_DNA"/>
</dbReference>
<gene>
    <name evidence="1" type="ORF">L2E82_03548</name>
</gene>
<organism evidence="1 2">
    <name type="scientific">Cichorium intybus</name>
    <name type="common">Chicory</name>
    <dbReference type="NCBI Taxonomy" id="13427"/>
    <lineage>
        <taxon>Eukaryota</taxon>
        <taxon>Viridiplantae</taxon>
        <taxon>Streptophyta</taxon>
        <taxon>Embryophyta</taxon>
        <taxon>Tracheophyta</taxon>
        <taxon>Spermatophyta</taxon>
        <taxon>Magnoliopsida</taxon>
        <taxon>eudicotyledons</taxon>
        <taxon>Gunneridae</taxon>
        <taxon>Pentapetalae</taxon>
        <taxon>asterids</taxon>
        <taxon>campanulids</taxon>
        <taxon>Asterales</taxon>
        <taxon>Asteraceae</taxon>
        <taxon>Cichorioideae</taxon>
        <taxon>Cichorieae</taxon>
        <taxon>Cichoriinae</taxon>
        <taxon>Cichorium</taxon>
    </lineage>
</organism>
<keyword evidence="2" id="KW-1185">Reference proteome</keyword>
<evidence type="ECO:0000313" key="1">
    <source>
        <dbReference type="EMBL" id="KAI3790480.1"/>
    </source>
</evidence>
<protein>
    <submittedName>
        <fullName evidence="1">Uncharacterized protein</fullName>
    </submittedName>
</protein>
<accession>A0ACB9H550</accession>
<comment type="caution">
    <text evidence="1">The sequence shown here is derived from an EMBL/GenBank/DDBJ whole genome shotgun (WGS) entry which is preliminary data.</text>
</comment>
<sequence>MSIRNEPAITPPTIGKMGPYTVFVTPSDASHFSVSESRSKHYIPPTSIQLPPVKSAPLVQPPPVQYGKSIPSKFGLFWDAVAKVQNAHSNLDEFVAHWFGLNQSKYQWALDDYYESRGVDNKVDTRAKDASTKAQRV</sequence>
<name>A0ACB9H550_CICIN</name>
<evidence type="ECO:0000313" key="2">
    <source>
        <dbReference type="Proteomes" id="UP001055811"/>
    </source>
</evidence>
<proteinExistence type="predicted"/>